<evidence type="ECO:0000313" key="2">
    <source>
        <dbReference type="Proteomes" id="UP000285610"/>
    </source>
</evidence>
<evidence type="ECO:0000313" key="1">
    <source>
        <dbReference type="EMBL" id="RHM77669.1"/>
    </source>
</evidence>
<gene>
    <name evidence="1" type="ORF">DWZ50_06925</name>
</gene>
<comment type="caution">
    <text evidence="1">The sequence shown here is derived from an EMBL/GenBank/DDBJ whole genome shotgun (WGS) entry which is preliminary data.</text>
</comment>
<dbReference type="AlphaFoldDB" id="A0A415SAF5"/>
<dbReference type="EMBL" id="QRQE01000013">
    <property type="protein sequence ID" value="RHM77669.1"/>
    <property type="molecule type" value="Genomic_DNA"/>
</dbReference>
<accession>A0A415SAF5</accession>
<proteinExistence type="predicted"/>
<dbReference type="Proteomes" id="UP000285610">
    <property type="component" value="Unassembled WGS sequence"/>
</dbReference>
<dbReference type="RefSeq" id="WP_118444442.1">
    <property type="nucleotide sequence ID" value="NZ_QRQE01000013.1"/>
</dbReference>
<name>A0A415SAF5_MEDGN</name>
<organism evidence="1 2">
    <name type="scientific">Mediterraneibacter gnavus</name>
    <name type="common">Ruminococcus gnavus</name>
    <dbReference type="NCBI Taxonomy" id="33038"/>
    <lineage>
        <taxon>Bacteria</taxon>
        <taxon>Bacillati</taxon>
        <taxon>Bacillota</taxon>
        <taxon>Clostridia</taxon>
        <taxon>Lachnospirales</taxon>
        <taxon>Lachnospiraceae</taxon>
        <taxon>Mediterraneibacter</taxon>
    </lineage>
</organism>
<protein>
    <submittedName>
        <fullName evidence="1">Uncharacterized protein</fullName>
    </submittedName>
</protein>
<sequence>MSKIMEEFPLLMEYQKKYGKRGSEAASLWLLRKRTLNIACMVVSKVKNINFENFTLALYFRCDDKEMRQFLRTYEMQMEEAAINPEKFVANLHAFFLSNCQYLEENHLYRGFYDFCKLLEQQRRVKIAQGHKEIFDAYLSLLMQQGCYFSRNHIEDSVIGIAANGELIFQKNLHPYSDMAIYDLEKHHKDILYGRKPLTGEFLYKLYKPYGYEVRSVTDVERLESMVKVYDNNNFALVPYINERTKEIVIQKEYQHYMPEFPRQWKRTSFYKEKLLKRKYMLPVTGITADFINAGFIGKIIFIEIVYNDEMILLYRVITKGNGEFSGYYQTKSQTFYSIYEHTNRHEWHEALENFILENYMILTCDYEIDRKKNFAIKQADHLETEFYFPYQPLVKYTYKSKEKRSLSGTATLCKYSKKEYQEEVRNRSGYIRTLPKGQKVSMDAIQYAAQLGLSLPDGKTFVRAHEFHVYTKIQAKI</sequence>
<reference evidence="1 2" key="1">
    <citation type="submission" date="2018-08" db="EMBL/GenBank/DDBJ databases">
        <title>A genome reference for cultivated species of the human gut microbiota.</title>
        <authorList>
            <person name="Zou Y."/>
            <person name="Xue W."/>
            <person name="Luo G."/>
        </authorList>
    </citation>
    <scope>NUCLEOTIDE SEQUENCE [LARGE SCALE GENOMIC DNA]</scope>
    <source>
        <strain evidence="1 2">AF33-12</strain>
    </source>
</reference>